<dbReference type="InterPro" id="IPR046825">
    <property type="entry name" value="PDH_C"/>
</dbReference>
<name>A0A7K4HQA1_9EURY</name>
<sequence>MHIGIIGGTGGMGSLFARVFAAAGHRVSVSGRHTPLSNTDLARGCDVVIVSVPIGSTVEVIREIALLLREGQVLCDFTSLKAAPVAAMLETNAAVLGLHPMFGPSVPSLHGQTIIACPARISPERAEEVLGIFRAAGAAVRVMDPAEHDRLMAVVQGLAHFATLTVAGTMRRLGVDLDALLAATSPVYRIETALVGRILGQDPALYGPILQENPAVPAVLAAFEEAAGELRQAVEGSDEEAFRRIFDADAAFFRAYIPQATEDSEALVRCLADR</sequence>
<accession>A0A7K4HQA1</accession>
<dbReference type="RefSeq" id="WP_176788848.1">
    <property type="nucleotide sequence ID" value="NZ_JABXWR010000001.1"/>
</dbReference>
<evidence type="ECO:0000313" key="3">
    <source>
        <dbReference type="EMBL" id="NVO67237.1"/>
    </source>
</evidence>
<evidence type="ECO:0000313" key="4">
    <source>
        <dbReference type="Proteomes" id="UP000570823"/>
    </source>
</evidence>
<dbReference type="OrthoDB" id="24743at2157"/>
<gene>
    <name evidence="3" type="ORF">HWN36_07935</name>
</gene>
<keyword evidence="1" id="KW-0560">Oxidoreductase</keyword>
<dbReference type="InterPro" id="IPR003099">
    <property type="entry name" value="Prephen_DH"/>
</dbReference>
<dbReference type="Gene3D" id="1.10.3660.10">
    <property type="entry name" value="6-phosphogluconate dehydrogenase C-terminal like domain"/>
    <property type="match status" value="1"/>
</dbReference>
<dbReference type="GO" id="GO:0008977">
    <property type="term" value="F:prephenate dehydrogenase (NAD+) activity"/>
    <property type="evidence" value="ECO:0007669"/>
    <property type="project" value="InterPro"/>
</dbReference>
<dbReference type="GO" id="GO:0070403">
    <property type="term" value="F:NAD+ binding"/>
    <property type="evidence" value="ECO:0007669"/>
    <property type="project" value="InterPro"/>
</dbReference>
<proteinExistence type="predicted"/>
<protein>
    <submittedName>
        <fullName evidence="3">Prephenate dehydrogenase/arogenate dehydrogenase family protein</fullName>
    </submittedName>
</protein>
<dbReference type="InterPro" id="IPR008927">
    <property type="entry name" value="6-PGluconate_DH-like_C_sf"/>
</dbReference>
<dbReference type="EMBL" id="JABXWR010000001">
    <property type="protein sequence ID" value="NVO67237.1"/>
    <property type="molecule type" value="Genomic_DNA"/>
</dbReference>
<dbReference type="SUPFAM" id="SSF51735">
    <property type="entry name" value="NAD(P)-binding Rossmann-fold domains"/>
    <property type="match status" value="1"/>
</dbReference>
<dbReference type="PANTHER" id="PTHR21363:SF0">
    <property type="entry name" value="PREPHENATE DEHYDROGENASE [NADP(+)]"/>
    <property type="match status" value="1"/>
</dbReference>
<dbReference type="GO" id="GO:0006571">
    <property type="term" value="P:tyrosine biosynthetic process"/>
    <property type="evidence" value="ECO:0007669"/>
    <property type="project" value="InterPro"/>
</dbReference>
<dbReference type="PANTHER" id="PTHR21363">
    <property type="entry name" value="PREPHENATE DEHYDROGENASE"/>
    <property type="match status" value="1"/>
</dbReference>
<reference evidence="3 4" key="1">
    <citation type="submission" date="2020-06" db="EMBL/GenBank/DDBJ databases">
        <title>Methanofollis fontis sp. nov., a methanogen isolated from marine sediments near a cold seep at Four-Way Closure Ridge offshore southwestern Taiwan.</title>
        <authorList>
            <person name="Chen S.-C."/>
            <person name="Teng N.-H."/>
            <person name="Lin Y.-S."/>
            <person name="Lai M.-C."/>
            <person name="Chen H.-H."/>
            <person name="Wang C.-C."/>
        </authorList>
    </citation>
    <scope>NUCLEOTIDE SEQUENCE [LARGE SCALE GENOMIC DNA]</scope>
    <source>
        <strain evidence="3 4">DSM 2702</strain>
    </source>
</reference>
<feature type="domain" description="Prephenate/arogenate dehydrogenase" evidence="2">
    <location>
        <begin position="1"/>
        <end position="264"/>
    </location>
</feature>
<dbReference type="Proteomes" id="UP000570823">
    <property type="component" value="Unassembled WGS sequence"/>
</dbReference>
<dbReference type="AlphaFoldDB" id="A0A7K4HQA1"/>
<dbReference type="InterPro" id="IPR036291">
    <property type="entry name" value="NAD(P)-bd_dom_sf"/>
</dbReference>
<dbReference type="InterPro" id="IPR046826">
    <property type="entry name" value="PDH_N"/>
</dbReference>
<comment type="caution">
    <text evidence="3">The sequence shown here is derived from an EMBL/GenBank/DDBJ whole genome shotgun (WGS) entry which is preliminary data.</text>
</comment>
<dbReference type="GO" id="GO:0004665">
    <property type="term" value="F:prephenate dehydrogenase (NADP+) activity"/>
    <property type="evidence" value="ECO:0007669"/>
    <property type="project" value="InterPro"/>
</dbReference>
<evidence type="ECO:0000256" key="1">
    <source>
        <dbReference type="ARBA" id="ARBA00023002"/>
    </source>
</evidence>
<dbReference type="InterPro" id="IPR050812">
    <property type="entry name" value="Preph/Arog_dehydrog"/>
</dbReference>
<dbReference type="SUPFAM" id="SSF48179">
    <property type="entry name" value="6-phosphogluconate dehydrogenase C-terminal domain-like"/>
    <property type="match status" value="1"/>
</dbReference>
<dbReference type="Gene3D" id="3.40.50.720">
    <property type="entry name" value="NAD(P)-binding Rossmann-like Domain"/>
    <property type="match status" value="1"/>
</dbReference>
<evidence type="ECO:0000259" key="2">
    <source>
        <dbReference type="PROSITE" id="PS51176"/>
    </source>
</evidence>
<dbReference type="Pfam" id="PF02153">
    <property type="entry name" value="PDH_N"/>
    <property type="match status" value="1"/>
</dbReference>
<keyword evidence="4" id="KW-1185">Reference proteome</keyword>
<organism evidence="3 4">
    <name type="scientific">Methanofollis tationis</name>
    <dbReference type="NCBI Taxonomy" id="81417"/>
    <lineage>
        <taxon>Archaea</taxon>
        <taxon>Methanobacteriati</taxon>
        <taxon>Methanobacteriota</taxon>
        <taxon>Stenosarchaea group</taxon>
        <taxon>Methanomicrobia</taxon>
        <taxon>Methanomicrobiales</taxon>
        <taxon>Methanomicrobiaceae</taxon>
        <taxon>Methanofollis</taxon>
    </lineage>
</organism>
<dbReference type="PROSITE" id="PS51176">
    <property type="entry name" value="PDH_ADH"/>
    <property type="match status" value="1"/>
</dbReference>
<dbReference type="Pfam" id="PF20463">
    <property type="entry name" value="PDH_C"/>
    <property type="match status" value="1"/>
</dbReference>